<evidence type="ECO:0000256" key="2">
    <source>
        <dbReference type="ARBA" id="ARBA00022692"/>
    </source>
</evidence>
<dbReference type="Pfam" id="PF01124">
    <property type="entry name" value="MAPEG"/>
    <property type="match status" value="1"/>
</dbReference>
<keyword evidence="4 5" id="KW-0472">Membrane</keyword>
<evidence type="ECO:0000256" key="3">
    <source>
        <dbReference type="ARBA" id="ARBA00022989"/>
    </source>
</evidence>
<evidence type="ECO:0000313" key="8">
    <source>
        <dbReference type="Proteomes" id="UP001500227"/>
    </source>
</evidence>
<comment type="caution">
    <text evidence="7">The sequence shown here is derived from an EMBL/GenBank/DDBJ whole genome shotgun (WGS) entry which is preliminary data.</text>
</comment>
<feature type="transmembrane region" description="Helical" evidence="5">
    <location>
        <begin position="80"/>
        <end position="97"/>
    </location>
</feature>
<name>A0ABP9M0V1_9BURK</name>
<reference evidence="8" key="1">
    <citation type="journal article" date="2019" name="Int. J. Syst. Evol. Microbiol.">
        <title>The Global Catalogue of Microorganisms (GCM) 10K type strain sequencing project: providing services to taxonomists for standard genome sequencing and annotation.</title>
        <authorList>
            <consortium name="The Broad Institute Genomics Platform"/>
            <consortium name="The Broad Institute Genome Sequencing Center for Infectious Disease"/>
            <person name="Wu L."/>
            <person name="Ma J."/>
        </authorList>
    </citation>
    <scope>NUCLEOTIDE SEQUENCE [LARGE SCALE GENOMIC DNA]</scope>
    <source>
        <strain evidence="8">JCM 18423</strain>
    </source>
</reference>
<dbReference type="PANTHER" id="PTHR35371">
    <property type="entry name" value="INNER MEMBRANE PROTEIN"/>
    <property type="match status" value="1"/>
</dbReference>
<dbReference type="Gene3D" id="1.20.120.550">
    <property type="entry name" value="Membrane associated eicosanoid/glutathione metabolism-like domain"/>
    <property type="match status" value="1"/>
</dbReference>
<feature type="chain" id="PRO_5045553148" evidence="6">
    <location>
        <begin position="24"/>
        <end position="122"/>
    </location>
</feature>
<proteinExistence type="predicted"/>
<evidence type="ECO:0000256" key="4">
    <source>
        <dbReference type="ARBA" id="ARBA00023136"/>
    </source>
</evidence>
<dbReference type="PANTHER" id="PTHR35371:SF1">
    <property type="entry name" value="BLR7753 PROTEIN"/>
    <property type="match status" value="1"/>
</dbReference>
<gene>
    <name evidence="7" type="ORF">GCM10023337_07290</name>
</gene>
<dbReference type="EMBL" id="BAABKD010000006">
    <property type="protein sequence ID" value="GAA5087142.1"/>
    <property type="molecule type" value="Genomic_DNA"/>
</dbReference>
<evidence type="ECO:0000313" key="7">
    <source>
        <dbReference type="EMBL" id="GAA5087142.1"/>
    </source>
</evidence>
<sequence length="122" mass="13371">MSIAGWIVLAALLPFVAAVSAKAGGEKFDNQMPREWLAKQVGWRARANAAQANTFEALPLFYVAILYAHFSGAQAGQIHYLAGLWLVLRLLYIGAYILNIGLLRSGLWAAALLVNIWLLFQA</sequence>
<dbReference type="InterPro" id="IPR023352">
    <property type="entry name" value="MAPEG-like_dom_sf"/>
</dbReference>
<comment type="subcellular location">
    <subcellularLocation>
        <location evidence="1">Membrane</location>
    </subcellularLocation>
</comment>
<evidence type="ECO:0000256" key="5">
    <source>
        <dbReference type="SAM" id="Phobius"/>
    </source>
</evidence>
<evidence type="ECO:0000256" key="6">
    <source>
        <dbReference type="SAM" id="SignalP"/>
    </source>
</evidence>
<feature type="transmembrane region" description="Helical" evidence="5">
    <location>
        <begin position="45"/>
        <end position="68"/>
    </location>
</feature>
<dbReference type="InterPro" id="IPR001129">
    <property type="entry name" value="Membr-assoc_MAPEG"/>
</dbReference>
<dbReference type="SUPFAM" id="SSF161084">
    <property type="entry name" value="MAPEG domain-like"/>
    <property type="match status" value="1"/>
</dbReference>
<evidence type="ECO:0000256" key="1">
    <source>
        <dbReference type="ARBA" id="ARBA00004370"/>
    </source>
</evidence>
<accession>A0ABP9M0V1</accession>
<keyword evidence="3 5" id="KW-1133">Transmembrane helix</keyword>
<feature type="signal peptide" evidence="6">
    <location>
        <begin position="1"/>
        <end position="23"/>
    </location>
</feature>
<dbReference type="Proteomes" id="UP001500227">
    <property type="component" value="Unassembled WGS sequence"/>
</dbReference>
<protein>
    <submittedName>
        <fullName evidence="7">MAPEG family protein</fullName>
    </submittedName>
</protein>
<organism evidence="7 8">
    <name type="scientific">Paenalcaligenes hermetiae</name>
    <dbReference type="NCBI Taxonomy" id="1157987"/>
    <lineage>
        <taxon>Bacteria</taxon>
        <taxon>Pseudomonadati</taxon>
        <taxon>Pseudomonadota</taxon>
        <taxon>Betaproteobacteria</taxon>
        <taxon>Burkholderiales</taxon>
        <taxon>Alcaligenaceae</taxon>
        <taxon>Paenalcaligenes</taxon>
    </lineage>
</organism>
<keyword evidence="2 5" id="KW-0812">Transmembrane</keyword>
<keyword evidence="8" id="KW-1185">Reference proteome</keyword>
<keyword evidence="6" id="KW-0732">Signal</keyword>
<dbReference type="RefSeq" id="WP_300647512.1">
    <property type="nucleotide sequence ID" value="NZ_BAABKD010000006.1"/>
</dbReference>